<evidence type="ECO:0000256" key="2">
    <source>
        <dbReference type="ARBA" id="ARBA00022679"/>
    </source>
</evidence>
<keyword evidence="1" id="KW-0328">Glycosyltransferase</keyword>
<gene>
    <name evidence="3" type="ORF">JBF11_06500</name>
</gene>
<organism evidence="3 4">
    <name type="scientific">Taurinivorans muris</name>
    <dbReference type="NCBI Taxonomy" id="2787751"/>
    <lineage>
        <taxon>Bacteria</taxon>
        <taxon>Pseudomonadati</taxon>
        <taxon>Thermodesulfobacteriota</taxon>
        <taxon>Desulfovibrionia</taxon>
        <taxon>Desulfovibrionales</taxon>
        <taxon>Desulfovibrionaceae</taxon>
        <taxon>Taurinivorans</taxon>
    </lineage>
</organism>
<reference evidence="3" key="1">
    <citation type="submission" date="2020-12" db="EMBL/GenBank/DDBJ databases">
        <title>Taurinivorans muris gen. nov., sp. nov., fundamental and realized metabolic niche of a ubiquitous sulfidogenic bacterium in the murine intestine.</title>
        <authorList>
            <person name="Ye H."/>
            <person name="Hanson B.T."/>
            <person name="Loy A."/>
        </authorList>
    </citation>
    <scope>NUCLEOTIDE SEQUENCE</scope>
    <source>
        <strain evidence="3">LT0009</strain>
    </source>
</reference>
<dbReference type="Pfam" id="PF01075">
    <property type="entry name" value="Glyco_transf_9"/>
    <property type="match status" value="1"/>
</dbReference>
<dbReference type="PANTHER" id="PTHR30160">
    <property type="entry name" value="TETRAACYLDISACCHARIDE 4'-KINASE-RELATED"/>
    <property type="match status" value="1"/>
</dbReference>
<dbReference type="SUPFAM" id="SSF53756">
    <property type="entry name" value="UDP-Glycosyltransferase/glycogen phosphorylase"/>
    <property type="match status" value="1"/>
</dbReference>
<dbReference type="CDD" id="cd03789">
    <property type="entry name" value="GT9_LPS_heptosyltransferase"/>
    <property type="match status" value="1"/>
</dbReference>
<dbReference type="RefSeq" id="WP_334314687.1">
    <property type="nucleotide sequence ID" value="NZ_CP065938.1"/>
</dbReference>
<evidence type="ECO:0000256" key="1">
    <source>
        <dbReference type="ARBA" id="ARBA00022676"/>
    </source>
</evidence>
<dbReference type="Gene3D" id="3.40.50.2000">
    <property type="entry name" value="Glycogen Phosphorylase B"/>
    <property type="match status" value="2"/>
</dbReference>
<dbReference type="Proteomes" id="UP001058120">
    <property type="component" value="Chromosome"/>
</dbReference>
<keyword evidence="2" id="KW-0808">Transferase</keyword>
<accession>A0ABY5Y1H3</accession>
<dbReference type="InterPro" id="IPR051199">
    <property type="entry name" value="LPS_LOS_Heptosyltrfase"/>
</dbReference>
<dbReference type="EMBL" id="CP065938">
    <property type="protein sequence ID" value="UWX05123.1"/>
    <property type="molecule type" value="Genomic_DNA"/>
</dbReference>
<dbReference type="InterPro" id="IPR002201">
    <property type="entry name" value="Glyco_trans_9"/>
</dbReference>
<keyword evidence="4" id="KW-1185">Reference proteome</keyword>
<name>A0ABY5Y1H3_9BACT</name>
<evidence type="ECO:0000313" key="4">
    <source>
        <dbReference type="Proteomes" id="UP001058120"/>
    </source>
</evidence>
<protein>
    <submittedName>
        <fullName evidence="3">Glycosyltransferase family 9 protein</fullName>
    </submittedName>
</protein>
<evidence type="ECO:0000313" key="3">
    <source>
        <dbReference type="EMBL" id="UWX05123.1"/>
    </source>
</evidence>
<sequence>MKIPLHTNTAVVFRLSAMGDVALMSGVLSYWNSLYRTKFIVITREEFAPLFENHPAIAGIEALSKESLEYKTYSQTCKKLAEKYADFPLFDLHASTRSRLLAHQWKTSVYRYNKMPVLRRLFLWSKGKIGKNALLEKDVRQRYASLLCEDPVAPRLLKPKIYLDEDERTDARNLLAELFPNNTKKIVAIHPFATHKAKTLPLGHWQKISAVLSGEYQILFVGKGDLPENMYGKNLINKTNLRELCAVLSRCSLLITGDSGPMHLADAVDTPLLALFGPTTKEWGFFPVGENAHILQKEMPCRPCSLHGKQKCRQKESCLEKISTEEIIAHAKKILS</sequence>
<proteinExistence type="predicted"/>